<keyword evidence="2" id="KW-1185">Reference proteome</keyword>
<proteinExistence type="predicted"/>
<dbReference type="Proteomes" id="UP001597100">
    <property type="component" value="Unassembled WGS sequence"/>
</dbReference>
<protein>
    <recommendedName>
        <fullName evidence="3">PepSY-like beta-lactamase-inhibitor</fullName>
    </recommendedName>
</protein>
<sequence>MKNLIFCLLLFVGMGIGHSQIVLKESKVEYIPRSLEMDEVSNSVSLKISESYVGEFEEDPLTFIQDNFNINQLITDNEQYDYDTYQVLFKSKKGRVLANFDDEGELVSTFHRFRNVKLPDDVRLEILRSHKNSKVVKNQHILTTKDLMIKKEYYIVKIQDGNKTRRLRVERNAQGLSLAGL</sequence>
<comment type="caution">
    <text evidence="1">The sequence shown here is derived from an EMBL/GenBank/DDBJ whole genome shotgun (WGS) entry which is preliminary data.</text>
</comment>
<reference evidence="2" key="1">
    <citation type="journal article" date="2019" name="Int. J. Syst. Evol. Microbiol.">
        <title>The Global Catalogue of Microorganisms (GCM) 10K type strain sequencing project: providing services to taxonomists for standard genome sequencing and annotation.</title>
        <authorList>
            <consortium name="The Broad Institute Genomics Platform"/>
            <consortium name="The Broad Institute Genome Sequencing Center for Infectious Disease"/>
            <person name="Wu L."/>
            <person name="Ma J."/>
        </authorList>
    </citation>
    <scope>NUCLEOTIDE SEQUENCE [LARGE SCALE GENOMIC DNA]</scope>
    <source>
        <strain evidence="2">CCUG 60898</strain>
    </source>
</reference>
<organism evidence="1 2">
    <name type="scientific">Salinimicrobium gaetbulicola</name>
    <dbReference type="NCBI Taxonomy" id="999702"/>
    <lineage>
        <taxon>Bacteria</taxon>
        <taxon>Pseudomonadati</taxon>
        <taxon>Bacteroidota</taxon>
        <taxon>Flavobacteriia</taxon>
        <taxon>Flavobacteriales</taxon>
        <taxon>Flavobacteriaceae</taxon>
        <taxon>Salinimicrobium</taxon>
    </lineage>
</organism>
<accession>A0ABW3IBQ3</accession>
<gene>
    <name evidence="1" type="ORF">ACFQ1G_01935</name>
</gene>
<name>A0ABW3IBQ3_9FLAO</name>
<evidence type="ECO:0000313" key="2">
    <source>
        <dbReference type="Proteomes" id="UP001597100"/>
    </source>
</evidence>
<evidence type="ECO:0000313" key="1">
    <source>
        <dbReference type="EMBL" id="MFD0975539.1"/>
    </source>
</evidence>
<dbReference type="EMBL" id="JBHTJP010000032">
    <property type="protein sequence ID" value="MFD0975539.1"/>
    <property type="molecule type" value="Genomic_DNA"/>
</dbReference>
<dbReference type="SUPFAM" id="SSF160574">
    <property type="entry name" value="BT0923-like"/>
    <property type="match status" value="1"/>
</dbReference>
<dbReference type="RefSeq" id="WP_380736561.1">
    <property type="nucleotide sequence ID" value="NZ_JBHTJP010000032.1"/>
</dbReference>
<evidence type="ECO:0008006" key="3">
    <source>
        <dbReference type="Google" id="ProtNLM"/>
    </source>
</evidence>